<keyword evidence="2" id="KW-1185">Reference proteome</keyword>
<dbReference type="Gene3D" id="2.60.120.40">
    <property type="match status" value="1"/>
</dbReference>
<organism evidence="1 2">
    <name type="scientific">Limosa lapponica baueri</name>
    <dbReference type="NCBI Taxonomy" id="1758121"/>
    <lineage>
        <taxon>Eukaryota</taxon>
        <taxon>Metazoa</taxon>
        <taxon>Chordata</taxon>
        <taxon>Craniata</taxon>
        <taxon>Vertebrata</taxon>
        <taxon>Euteleostomi</taxon>
        <taxon>Archelosauria</taxon>
        <taxon>Archosauria</taxon>
        <taxon>Dinosauria</taxon>
        <taxon>Saurischia</taxon>
        <taxon>Theropoda</taxon>
        <taxon>Coelurosauria</taxon>
        <taxon>Aves</taxon>
        <taxon>Neognathae</taxon>
        <taxon>Neoaves</taxon>
        <taxon>Charadriiformes</taxon>
        <taxon>Scolopacidae</taxon>
        <taxon>Limosa</taxon>
    </lineage>
</organism>
<protein>
    <submittedName>
        <fullName evidence="1">Uncharacterized protein</fullName>
    </submittedName>
</protein>
<proteinExistence type="predicted"/>
<evidence type="ECO:0000313" key="2">
    <source>
        <dbReference type="Proteomes" id="UP000233556"/>
    </source>
</evidence>
<dbReference type="OrthoDB" id="9391118at2759"/>
<reference evidence="2" key="2">
    <citation type="submission" date="2017-12" db="EMBL/GenBank/DDBJ databases">
        <title>Genome sequence of the Bar-tailed Godwit (Limosa lapponica baueri).</title>
        <authorList>
            <person name="Lima N.C.B."/>
            <person name="Parody-Merino A.M."/>
            <person name="Battley P.F."/>
            <person name="Fidler A.E."/>
            <person name="Prosdocimi F."/>
        </authorList>
    </citation>
    <scope>NUCLEOTIDE SEQUENCE [LARGE SCALE GENOMIC DNA]</scope>
</reference>
<name>A0A2I0T1S4_LIMLA</name>
<evidence type="ECO:0000313" key="1">
    <source>
        <dbReference type="EMBL" id="PKU27721.1"/>
    </source>
</evidence>
<dbReference type="EMBL" id="KZ524894">
    <property type="protein sequence ID" value="PKU27721.1"/>
    <property type="molecule type" value="Genomic_DNA"/>
</dbReference>
<dbReference type="Proteomes" id="UP000233556">
    <property type="component" value="Unassembled WGS sequence"/>
</dbReference>
<reference evidence="2" key="1">
    <citation type="submission" date="2017-11" db="EMBL/GenBank/DDBJ databases">
        <authorList>
            <person name="Lima N.C."/>
            <person name="Parody-Merino A.M."/>
            <person name="Battley P.F."/>
            <person name="Fidler A.E."/>
            <person name="Prosdocimi F."/>
        </authorList>
    </citation>
    <scope>NUCLEOTIDE SEQUENCE [LARGE SCALE GENOMIC DNA]</scope>
</reference>
<accession>A0A2I0T1S4</accession>
<dbReference type="AlphaFoldDB" id="A0A2I0T1S4"/>
<gene>
    <name evidence="1" type="ORF">llap_21974</name>
</gene>
<dbReference type="SUPFAM" id="SSF49842">
    <property type="entry name" value="TNF-like"/>
    <property type="match status" value="1"/>
</dbReference>
<dbReference type="InterPro" id="IPR008983">
    <property type="entry name" value="Tumour_necrosis_fac-like_dom"/>
</dbReference>
<sequence>MSRSILHPCGSLVAPSAPLWRYEEGIKGVFLSSDIQMTAGELRVTTGGLYLLYGQFGVTCTTPTCPRGTVTLQLRRGTSPLLVVPLTLPNDGGTKPVRSSLVQAVGQLQTGDVLSLELEGNMEGDIEDGWQLAQDNREGNFVGLLRIAGGDVWGDRGVASGV</sequence>